<dbReference type="Proteomes" id="UP000225448">
    <property type="component" value="Segment"/>
</dbReference>
<name>A0A1Y0STK1_9CAUD</name>
<proteinExistence type="predicted"/>
<reference evidence="1 2" key="1">
    <citation type="submission" date="2017-05" db="EMBL/GenBank/DDBJ databases">
        <authorList>
            <person name="Song R."/>
            <person name="Chenine A.L."/>
            <person name="Ruprecht R.M."/>
        </authorList>
    </citation>
    <scope>NUCLEOTIDE SEQUENCE [LARGE SCALE GENOMIC DNA]</scope>
</reference>
<organism evidence="1 2">
    <name type="scientific">Pseudomonas phage Phabio</name>
    <dbReference type="NCBI Taxonomy" id="2006668"/>
    <lineage>
        <taxon>Viruses</taxon>
        <taxon>Duplodnaviria</taxon>
        <taxon>Heunggongvirae</taxon>
        <taxon>Uroviricota</taxon>
        <taxon>Caudoviricetes</taxon>
        <taxon>Chimalliviridae</taxon>
        <taxon>Phabiovirus</taxon>
        <taxon>Phabiovirus phabio</taxon>
    </lineage>
</organism>
<keyword evidence="2" id="KW-1185">Reference proteome</keyword>
<protein>
    <submittedName>
        <fullName evidence="1">Uncharacterized protein</fullName>
    </submittedName>
</protein>
<evidence type="ECO:0000313" key="1">
    <source>
        <dbReference type="EMBL" id="ARV76640.1"/>
    </source>
</evidence>
<dbReference type="EMBL" id="MF042360">
    <property type="protein sequence ID" value="ARV76640.1"/>
    <property type="molecule type" value="Genomic_DNA"/>
</dbReference>
<gene>
    <name evidence="1" type="ORF">PHABIO_9</name>
</gene>
<evidence type="ECO:0000313" key="2">
    <source>
        <dbReference type="Proteomes" id="UP000225448"/>
    </source>
</evidence>
<accession>A0A1Y0STK1</accession>
<sequence length="82" mass="9120">MSKVIFIATLIGTASNNVSPTTETLRVDFTQGFDLMDKCRKFEQSYHVGNGSIVSRGNKLVSRYVVEGSKIVTLETMCLEQE</sequence>